<reference evidence="9 10" key="1">
    <citation type="submission" date="2018-07" db="EMBL/GenBank/DDBJ databases">
        <title>Modular assembly of carbohydrate-degrading microbial communities in the ocean.</title>
        <authorList>
            <person name="Enke T.N."/>
            <person name="Datta M.S."/>
            <person name="Schwartzman J.A."/>
            <person name="Cermak N."/>
            <person name="Schmitz D.A."/>
            <person name="Barrere J."/>
            <person name="Cordero O.X."/>
        </authorList>
    </citation>
    <scope>NUCLEOTIDE SEQUENCE [LARGE SCALE GENOMIC DNA]</scope>
    <source>
        <strain evidence="9 10">C3M10</strain>
    </source>
</reference>
<dbReference type="NCBIfam" id="TIGR02608">
    <property type="entry name" value="delta_60_rpt"/>
    <property type="match status" value="3"/>
</dbReference>
<dbReference type="PRINTS" id="PR00313">
    <property type="entry name" value="CABNDNGRPT"/>
</dbReference>
<evidence type="ECO:0000313" key="9">
    <source>
        <dbReference type="EMBL" id="RBW53412.1"/>
    </source>
</evidence>
<dbReference type="Proteomes" id="UP000252706">
    <property type="component" value="Unassembled WGS sequence"/>
</dbReference>
<evidence type="ECO:0008006" key="11">
    <source>
        <dbReference type="Google" id="ProtNLM"/>
    </source>
</evidence>
<evidence type="ECO:0000256" key="6">
    <source>
        <dbReference type="ARBA" id="ARBA00023026"/>
    </source>
</evidence>
<dbReference type="CDD" id="cd11304">
    <property type="entry name" value="Cadherin_repeat"/>
    <property type="match status" value="1"/>
</dbReference>
<dbReference type="SUPFAM" id="SSF69322">
    <property type="entry name" value="Tricorn protease domain 2"/>
    <property type="match status" value="1"/>
</dbReference>
<dbReference type="Pfam" id="PF17164">
    <property type="entry name" value="DUF5122"/>
    <property type="match status" value="1"/>
</dbReference>
<evidence type="ECO:0000256" key="3">
    <source>
        <dbReference type="ARBA" id="ARBA00022525"/>
    </source>
</evidence>
<accession>A0A366WZ27</accession>
<dbReference type="InterPro" id="IPR003995">
    <property type="entry name" value="RTX_toxin_determinant-A"/>
</dbReference>
<evidence type="ECO:0000256" key="1">
    <source>
        <dbReference type="ARBA" id="ARBA00004370"/>
    </source>
</evidence>
<dbReference type="SUPFAM" id="SSF51120">
    <property type="entry name" value="beta-Roll"/>
    <property type="match status" value="7"/>
</dbReference>
<dbReference type="GO" id="GO:0016020">
    <property type="term" value="C:membrane"/>
    <property type="evidence" value="ECO:0007669"/>
    <property type="project" value="UniProtKB-SubCell"/>
</dbReference>
<keyword evidence="6" id="KW-0843">Virulence</keyword>
<dbReference type="InterPro" id="IPR001343">
    <property type="entry name" value="Hemolysn_Ca-bd"/>
</dbReference>
<evidence type="ECO:0000256" key="4">
    <source>
        <dbReference type="ARBA" id="ARBA00022656"/>
    </source>
</evidence>
<evidence type="ECO:0000256" key="5">
    <source>
        <dbReference type="ARBA" id="ARBA00022737"/>
    </source>
</evidence>
<dbReference type="InterPro" id="IPR050557">
    <property type="entry name" value="RTX_toxin/Mannuronan_C5-epim"/>
</dbReference>
<dbReference type="GO" id="GO:0090729">
    <property type="term" value="F:toxin activity"/>
    <property type="evidence" value="ECO:0007669"/>
    <property type="project" value="UniProtKB-KW"/>
</dbReference>
<dbReference type="EMBL" id="QOCE01000037">
    <property type="protein sequence ID" value="RBW53412.1"/>
    <property type="molecule type" value="Genomic_DNA"/>
</dbReference>
<dbReference type="Pfam" id="PF00353">
    <property type="entry name" value="HemolysinCabind"/>
    <property type="match status" value="8"/>
</dbReference>
<keyword evidence="7" id="KW-0472">Membrane</keyword>
<sequence length="1453" mass="151177">MMTNAAPSFRVGDGETPDYTGNDDYRNPRMADIAVAPDGTIGILTNAVNVDPDSLIRLINPVGGLIGGSNVSGPDYGSNSATTIVAQSDGKFLVAFVYGNCSTEPCSYWRIYRINADGSRDRDFANGRGYVEQFGSAGDNIPKNIVVLDDDSFVVGGLADGPYGFVEYDSEGNQQQINRLLSSSDMPISSDPDMRDMSLFPDGKILVAVKLTTGWSVIRLTETLDRDLTFAGGNGKLAMDIGAINFIGHSMALRSDSGFVMVGEIGGDFALVAHNSDGSIDTSFGGGDGIVITPVGTIGDSARAVFIDDDDTITVTGFKYDPNIGRHDFVVTRYDGNGVLDTTYGNNGVAHTPNFGLGKVAIQADGSILVTGDRMSVLRLDPSGDRDNPFGGDYTLGDTVSFTENGVAIHLDMGVQIFDKELSAANGGDGNFDGASLTLERSAGSEPQDFFGFQFTPESALMLNGLAIEVGGMVIADIAQTGGQLRIVFTDANGAIPDSAFVDEVMQAITYANTADTPVSAVDLEWTFDDGNQGAQGSGGAKTTTGTTHVNINAVNDAPVISDDLSGTLVTEGWIDTEILIGTFTATDPETDVFDFSVNDARFTINITSTAGHFELAVRAGSNIDFEQASSIDVQVTATETATAELLSGSRTFTIEVNDVAREIFDASAAVEDLTMIAYGPEDMNLMGGTRNDSLVADTGDDSLNGGGGNDTLRAGKGQDTIVGGAGADRIVIGAGQDMGQETYDGGTGYDTLLLAGGSDNVVHDLRSHIISGVEEIEFGSLSEGSRTVIATAVQIQNFGSSGLIDGDSNDEVAERLQIHLESLSTFVLPSYVSFVGWNMTSDLVELIAGASNSTIIGSAFKDVIRGNSGKDALFGGGAADLILGSAGNDTLRGDGGNDTLDGGTGADELIGGAGSDSASYASATLSLSLDLRSGTFGGAAVGDTFSSIENIVGTNFNDYIYGDNGQNLLIGGEGDDQLRGHNGHDTLVGGTGADDLNGGSGIDFASYADASDRVNLDLRSRGTFGDAANDTFTSIENVTGTDYDDYIYGDVANNAIYGGKGNDRIRGDEGNDILRGNDGDDDLHGGFDNDSLYGDAGNDTLRGRSGADALLGGAGIDTASYSGAAQRVNLDLRSQGTSGDALGDTFLSIENVITSQFDDYVYGDDKDNVIDGGDGFDRLRGHNGNDTLIGGAGADDLHGGGGIDTASYETAQSHVNLDLRSRGTSGDALNDTFHAIENVMASQFDDYVYGDNGQNLLNGSDGDDRLRGHNGHDTLIGGTGADDLNGGSGVDVASYAGAAGRVNLDLRSRGTFGDASNDTFTSIENVIGTDYNDYLYGDAEDNILFGGGGDDRLRGDDGNDTVVGDAGTDELRGGSGADLFVFNRGSETDVIKDYQDDVDIIELDRTLIASGNSAFSYATQIGADVQFDFDAQDLLLVENATLAQLQDDVTVV</sequence>
<organism evidence="9 10">
    <name type="scientific">Phaeobacter gallaeciensis</name>
    <dbReference type="NCBI Taxonomy" id="60890"/>
    <lineage>
        <taxon>Bacteria</taxon>
        <taxon>Pseudomonadati</taxon>
        <taxon>Pseudomonadota</taxon>
        <taxon>Alphaproteobacteria</taxon>
        <taxon>Rhodobacterales</taxon>
        <taxon>Roseobacteraceae</taxon>
        <taxon>Phaeobacter</taxon>
    </lineage>
</organism>
<comment type="subcellular location">
    <subcellularLocation>
        <location evidence="1">Membrane</location>
    </subcellularLocation>
    <subcellularLocation>
        <location evidence="2">Secreted</location>
    </subcellularLocation>
</comment>
<comment type="caution">
    <text evidence="9">The sequence shown here is derived from an EMBL/GenBank/DDBJ whole genome shotgun (WGS) entry which is preliminary data.</text>
</comment>
<proteinExistence type="predicted"/>
<dbReference type="PANTHER" id="PTHR38340">
    <property type="entry name" value="S-LAYER PROTEIN"/>
    <property type="match status" value="1"/>
</dbReference>
<keyword evidence="3" id="KW-0964">Secreted</keyword>
<dbReference type="PROSITE" id="PS00330">
    <property type="entry name" value="HEMOLYSIN_CALCIUM"/>
    <property type="match status" value="11"/>
</dbReference>
<dbReference type="InterPro" id="IPR011049">
    <property type="entry name" value="Serralysin-like_metalloprot_C"/>
</dbReference>
<dbReference type="PANTHER" id="PTHR38340:SF1">
    <property type="entry name" value="S-LAYER PROTEIN"/>
    <property type="match status" value="1"/>
</dbReference>
<dbReference type="InterPro" id="IPR018511">
    <property type="entry name" value="Hemolysin-typ_Ca-bd_CS"/>
</dbReference>
<evidence type="ECO:0000256" key="7">
    <source>
        <dbReference type="ARBA" id="ARBA00023136"/>
    </source>
</evidence>
<dbReference type="InterPro" id="IPR013431">
    <property type="entry name" value="Delta_60_rpt"/>
</dbReference>
<dbReference type="GO" id="GO:0005576">
    <property type="term" value="C:extracellular region"/>
    <property type="evidence" value="ECO:0007669"/>
    <property type="project" value="UniProtKB-SubCell"/>
</dbReference>
<evidence type="ECO:0000256" key="8">
    <source>
        <dbReference type="SAM" id="MobiDB-lite"/>
    </source>
</evidence>
<dbReference type="Gene3D" id="2.150.10.10">
    <property type="entry name" value="Serralysin-like metalloprotease, C-terminal"/>
    <property type="match status" value="7"/>
</dbReference>
<dbReference type="PRINTS" id="PR01488">
    <property type="entry name" value="RTXTOXINA"/>
</dbReference>
<keyword evidence="5" id="KW-0677">Repeat</keyword>
<name>A0A366WZ27_9RHOB</name>
<protein>
    <recommendedName>
        <fullName evidence="11">Cadherin domain-containing protein</fullName>
    </recommendedName>
</protein>
<feature type="region of interest" description="Disordered" evidence="8">
    <location>
        <begin position="698"/>
        <end position="717"/>
    </location>
</feature>
<feature type="region of interest" description="Disordered" evidence="8">
    <location>
        <begin position="1"/>
        <end position="25"/>
    </location>
</feature>
<dbReference type="OrthoDB" id="7355596at2"/>
<gene>
    <name evidence="9" type="ORF">DS909_14915</name>
</gene>
<keyword evidence="4" id="KW-0800">Toxin</keyword>
<dbReference type="GO" id="GO:0005509">
    <property type="term" value="F:calcium ion binding"/>
    <property type="evidence" value="ECO:0007669"/>
    <property type="project" value="InterPro"/>
</dbReference>
<evidence type="ECO:0000313" key="10">
    <source>
        <dbReference type="Proteomes" id="UP000252706"/>
    </source>
</evidence>
<evidence type="ECO:0000256" key="2">
    <source>
        <dbReference type="ARBA" id="ARBA00004613"/>
    </source>
</evidence>